<dbReference type="AlphaFoldDB" id="A0A2P2J1K8"/>
<organism evidence="1">
    <name type="scientific">Rhizophora mucronata</name>
    <name type="common">Asiatic mangrove</name>
    <dbReference type="NCBI Taxonomy" id="61149"/>
    <lineage>
        <taxon>Eukaryota</taxon>
        <taxon>Viridiplantae</taxon>
        <taxon>Streptophyta</taxon>
        <taxon>Embryophyta</taxon>
        <taxon>Tracheophyta</taxon>
        <taxon>Spermatophyta</taxon>
        <taxon>Magnoliopsida</taxon>
        <taxon>eudicotyledons</taxon>
        <taxon>Gunneridae</taxon>
        <taxon>Pentapetalae</taxon>
        <taxon>rosids</taxon>
        <taxon>fabids</taxon>
        <taxon>Malpighiales</taxon>
        <taxon>Rhizophoraceae</taxon>
        <taxon>Rhizophora</taxon>
    </lineage>
</organism>
<name>A0A2P2J1K8_RHIMU</name>
<proteinExistence type="predicted"/>
<accession>A0A2P2J1K8</accession>
<dbReference type="EMBL" id="GGEC01006881">
    <property type="protein sequence ID" value="MBW87364.1"/>
    <property type="molecule type" value="Transcribed_RNA"/>
</dbReference>
<reference evidence="1" key="1">
    <citation type="submission" date="2018-02" db="EMBL/GenBank/DDBJ databases">
        <title>Rhizophora mucronata_Transcriptome.</title>
        <authorList>
            <person name="Meera S.P."/>
            <person name="Sreeshan A."/>
            <person name="Augustine A."/>
        </authorList>
    </citation>
    <scope>NUCLEOTIDE SEQUENCE</scope>
    <source>
        <tissue evidence="1">Leaf</tissue>
    </source>
</reference>
<sequence length="44" mass="4933">MEAQTEFRRGKDKTILNPPPSVGTSIGFNLLLDTPFWLAGLMRI</sequence>
<evidence type="ECO:0000313" key="1">
    <source>
        <dbReference type="EMBL" id="MBW87364.1"/>
    </source>
</evidence>
<protein>
    <submittedName>
        <fullName evidence="1">Uncharacterized protein</fullName>
    </submittedName>
</protein>